<evidence type="ECO:0000256" key="12">
    <source>
        <dbReference type="ARBA" id="ARBA00023273"/>
    </source>
</evidence>
<sequence>MNLVLFEDAMAHICRINRILESPRGNALLVGVGGSGKQSLSRLSAYISGLEVFQITLRKGYGISDLKLDLASQCLRAGVKNVGTMFLMTDAQVSEETFLILINDLLASGDVPGLFSDDEVEGVISALRNEVKQAGLPDSRQNCWNFFVERVRRQLKVVLCFSPVGSTLRVRARKFPAIVNCTAIDWFYEWPEEALLSVSSYFLQSIEGITPEIKSSISQFMSFVHTTVNKASQSYLAIERRCNYTTPKTFLEQIKLYQQLLNRKRSELHASMERLRNGLEKLQSTASQVDDLKERLAIQEVELKQKDEDADQLIKVVAVETDKVTHEKAIADAEELKVQDFTEVVSEKQRSCEADLAEAEPALIAAQEALNTLNKNNLTELKSFGAPPAAVVNVAAAVMILLAPKGKVPKDRSWKASKIGMGKGRCLS</sequence>
<dbReference type="Proteomes" id="UP000694388">
    <property type="component" value="Unplaced"/>
</dbReference>
<evidence type="ECO:0000256" key="1">
    <source>
        <dbReference type="ARBA" id="ARBA00004430"/>
    </source>
</evidence>
<keyword evidence="6" id="KW-0067">ATP-binding</keyword>
<dbReference type="GeneTree" id="ENSGT00940000154076"/>
<dbReference type="FunFam" id="3.40.50.300:FF:001810">
    <property type="entry name" value="Cytoplasmic dynein 2 heavy chain 1"/>
    <property type="match status" value="1"/>
</dbReference>
<evidence type="ECO:0000259" key="15">
    <source>
        <dbReference type="Pfam" id="PF12780"/>
    </source>
</evidence>
<evidence type="ECO:0000256" key="13">
    <source>
        <dbReference type="SAM" id="Coils"/>
    </source>
</evidence>
<proteinExistence type="inferred from homology"/>
<keyword evidence="9" id="KW-0969">Cilium</keyword>
<evidence type="ECO:0000256" key="7">
    <source>
        <dbReference type="ARBA" id="ARBA00023017"/>
    </source>
</evidence>
<dbReference type="InterPro" id="IPR024317">
    <property type="entry name" value="Dynein_heavy_chain_D4_dom"/>
</dbReference>
<keyword evidence="4" id="KW-0493">Microtubule</keyword>
<dbReference type="InterPro" id="IPR024743">
    <property type="entry name" value="Dynein_HC_stalk"/>
</dbReference>
<comment type="similarity">
    <text evidence="2">Belongs to the dynein heavy chain family.</text>
</comment>
<dbReference type="GO" id="GO:0030286">
    <property type="term" value="C:dynein complex"/>
    <property type="evidence" value="ECO:0007669"/>
    <property type="project" value="UniProtKB-KW"/>
</dbReference>
<dbReference type="Ensembl" id="ENSEBUT00000016125.1">
    <property type="protein sequence ID" value="ENSEBUP00000015549.1"/>
    <property type="gene ID" value="ENSEBUG00000009797.1"/>
</dbReference>
<dbReference type="Gene3D" id="3.40.50.300">
    <property type="entry name" value="P-loop containing nucleotide triphosphate hydrolases"/>
    <property type="match status" value="1"/>
</dbReference>
<dbReference type="GO" id="GO:0005874">
    <property type="term" value="C:microtubule"/>
    <property type="evidence" value="ECO:0007669"/>
    <property type="project" value="UniProtKB-KW"/>
</dbReference>
<keyword evidence="11" id="KW-0206">Cytoskeleton</keyword>
<evidence type="ECO:0000256" key="8">
    <source>
        <dbReference type="ARBA" id="ARBA00023054"/>
    </source>
</evidence>
<evidence type="ECO:0000256" key="5">
    <source>
        <dbReference type="ARBA" id="ARBA00022741"/>
    </source>
</evidence>
<accession>A0A8C4QIU0</accession>
<keyword evidence="12" id="KW-0966">Cell projection</keyword>
<keyword evidence="8 13" id="KW-0175">Coiled coil</keyword>
<dbReference type="GO" id="GO:0045505">
    <property type="term" value="F:dynein intermediate chain binding"/>
    <property type="evidence" value="ECO:0007669"/>
    <property type="project" value="InterPro"/>
</dbReference>
<dbReference type="OMA" id="EYRETIV"/>
<dbReference type="InterPro" id="IPR026983">
    <property type="entry name" value="DHC"/>
</dbReference>
<dbReference type="Ensembl" id="ENSEBUT00000016147.1">
    <property type="protein sequence ID" value="ENSEBUP00000015572.1"/>
    <property type="gene ID" value="ENSEBUG00000009797.1"/>
</dbReference>
<dbReference type="Gene3D" id="1.20.920.20">
    <property type="match status" value="1"/>
</dbReference>
<evidence type="ECO:0000256" key="9">
    <source>
        <dbReference type="ARBA" id="ARBA00023069"/>
    </source>
</evidence>
<dbReference type="GO" id="GO:0051959">
    <property type="term" value="F:dynein light intermediate chain binding"/>
    <property type="evidence" value="ECO:0007669"/>
    <property type="project" value="InterPro"/>
</dbReference>
<dbReference type="InterPro" id="IPR027417">
    <property type="entry name" value="P-loop_NTPase"/>
</dbReference>
<evidence type="ECO:0000256" key="2">
    <source>
        <dbReference type="ARBA" id="ARBA00008887"/>
    </source>
</evidence>
<dbReference type="GO" id="GO:0005930">
    <property type="term" value="C:axoneme"/>
    <property type="evidence" value="ECO:0007669"/>
    <property type="project" value="UniProtKB-SubCell"/>
</dbReference>
<protein>
    <recommendedName>
        <fullName evidence="18">Dynein heavy chain</fullName>
    </recommendedName>
</protein>
<evidence type="ECO:0000256" key="3">
    <source>
        <dbReference type="ARBA" id="ARBA00022490"/>
    </source>
</evidence>
<dbReference type="SUPFAM" id="SSF52540">
    <property type="entry name" value="P-loop containing nucleoside triphosphate hydrolases"/>
    <property type="match status" value="1"/>
</dbReference>
<evidence type="ECO:0000313" key="17">
    <source>
        <dbReference type="Proteomes" id="UP000694388"/>
    </source>
</evidence>
<keyword evidence="5" id="KW-0547">Nucleotide-binding</keyword>
<reference evidence="16" key="1">
    <citation type="submission" date="2025-05" db="UniProtKB">
        <authorList>
            <consortium name="Ensembl"/>
        </authorList>
    </citation>
    <scope>IDENTIFICATION</scope>
</reference>
<dbReference type="Pfam" id="PF12780">
    <property type="entry name" value="AAA_8"/>
    <property type="match status" value="1"/>
</dbReference>
<dbReference type="GO" id="GO:0007018">
    <property type="term" value="P:microtubule-based movement"/>
    <property type="evidence" value="ECO:0007669"/>
    <property type="project" value="InterPro"/>
</dbReference>
<dbReference type="Gene3D" id="1.20.920.30">
    <property type="match status" value="1"/>
</dbReference>
<feature type="coiled-coil region" evidence="13">
    <location>
        <begin position="265"/>
        <end position="309"/>
    </location>
</feature>
<evidence type="ECO:0000259" key="14">
    <source>
        <dbReference type="Pfam" id="PF12777"/>
    </source>
</evidence>
<dbReference type="AlphaFoldDB" id="A0A8C4QIU0"/>
<dbReference type="PANTHER" id="PTHR46961">
    <property type="entry name" value="DYNEIN HEAVY CHAIN 1, AXONEMAL-LIKE PROTEIN"/>
    <property type="match status" value="1"/>
</dbReference>
<evidence type="ECO:0000256" key="4">
    <source>
        <dbReference type="ARBA" id="ARBA00022701"/>
    </source>
</evidence>
<evidence type="ECO:0000256" key="6">
    <source>
        <dbReference type="ARBA" id="ARBA00022840"/>
    </source>
</evidence>
<keyword evidence="17" id="KW-1185">Reference proteome</keyword>
<name>A0A8C4QIU0_EPTBU</name>
<organism evidence="16 17">
    <name type="scientific">Eptatretus burgeri</name>
    <name type="common">Inshore hagfish</name>
    <dbReference type="NCBI Taxonomy" id="7764"/>
    <lineage>
        <taxon>Eukaryota</taxon>
        <taxon>Metazoa</taxon>
        <taxon>Chordata</taxon>
        <taxon>Craniata</taxon>
        <taxon>Vertebrata</taxon>
        <taxon>Cyclostomata</taxon>
        <taxon>Myxini</taxon>
        <taxon>Myxiniformes</taxon>
        <taxon>Myxinidae</taxon>
        <taxon>Eptatretinae</taxon>
        <taxon>Eptatretus</taxon>
    </lineage>
</organism>
<comment type="subcellular location">
    <subcellularLocation>
        <location evidence="1">Cytoplasm</location>
        <location evidence="1">Cytoskeleton</location>
        <location evidence="1">Cilium axoneme</location>
    </subcellularLocation>
</comment>
<dbReference type="Pfam" id="PF12777">
    <property type="entry name" value="MT"/>
    <property type="match status" value="1"/>
</dbReference>
<feature type="domain" description="Dynein heavy chain coiled coil stalk" evidence="14">
    <location>
        <begin position="273"/>
        <end position="423"/>
    </location>
</feature>
<keyword evidence="7" id="KW-0243">Dynein</keyword>
<keyword evidence="10" id="KW-0505">Motor protein</keyword>
<keyword evidence="3" id="KW-0963">Cytoplasm</keyword>
<evidence type="ECO:0000256" key="10">
    <source>
        <dbReference type="ARBA" id="ARBA00023175"/>
    </source>
</evidence>
<evidence type="ECO:0000256" key="11">
    <source>
        <dbReference type="ARBA" id="ARBA00023212"/>
    </source>
</evidence>
<feature type="domain" description="Dynein heavy chain AAA module D4" evidence="15">
    <location>
        <begin position="1"/>
        <end position="260"/>
    </location>
</feature>
<evidence type="ECO:0008006" key="18">
    <source>
        <dbReference type="Google" id="ProtNLM"/>
    </source>
</evidence>
<evidence type="ECO:0000313" key="16">
    <source>
        <dbReference type="Ensembl" id="ENSEBUP00000015572.1"/>
    </source>
</evidence>
<dbReference type="PANTHER" id="PTHR46961:SF16">
    <property type="entry name" value="DYNEIN AXONEMAL HEAVY CHAIN 17-RELATED"/>
    <property type="match status" value="1"/>
</dbReference>
<dbReference type="GO" id="GO:0005524">
    <property type="term" value="F:ATP binding"/>
    <property type="evidence" value="ECO:0007669"/>
    <property type="project" value="UniProtKB-KW"/>
</dbReference>